<gene>
    <name evidence="1" type="ORF">METHB2_730005</name>
</gene>
<dbReference type="AlphaFoldDB" id="A0A8S0X9Q6"/>
<accession>A0A8S0X9Q6</accession>
<dbReference type="Proteomes" id="UP000494216">
    <property type="component" value="Unassembled WGS sequence"/>
</dbReference>
<evidence type="ECO:0000313" key="2">
    <source>
        <dbReference type="Proteomes" id="UP000494216"/>
    </source>
</evidence>
<reference evidence="1 2" key="1">
    <citation type="submission" date="2020-02" db="EMBL/GenBank/DDBJ databases">
        <authorList>
            <person name="Hogendoorn C."/>
        </authorList>
    </citation>
    <scope>NUCLEOTIDE SEQUENCE [LARGE SCALE GENOMIC DNA]</scope>
    <source>
        <strain evidence="1">METHB21</strain>
    </source>
</reference>
<dbReference type="RefSeq" id="WP_174627326.1">
    <property type="nucleotide sequence ID" value="NZ_CADCXN010000106.1"/>
</dbReference>
<dbReference type="EMBL" id="CADCXN010000106">
    <property type="protein sequence ID" value="CAA9892566.1"/>
    <property type="molecule type" value="Genomic_DNA"/>
</dbReference>
<organism evidence="1 2">
    <name type="scientific">Candidatus Methylobacter favarea</name>
    <dbReference type="NCBI Taxonomy" id="2707345"/>
    <lineage>
        <taxon>Bacteria</taxon>
        <taxon>Pseudomonadati</taxon>
        <taxon>Pseudomonadota</taxon>
        <taxon>Gammaproteobacteria</taxon>
        <taxon>Methylococcales</taxon>
        <taxon>Methylococcaceae</taxon>
        <taxon>Methylobacter</taxon>
    </lineage>
</organism>
<keyword evidence="2" id="KW-1185">Reference proteome</keyword>
<comment type="caution">
    <text evidence="1">The sequence shown here is derived from an EMBL/GenBank/DDBJ whole genome shotgun (WGS) entry which is preliminary data.</text>
</comment>
<proteinExistence type="predicted"/>
<evidence type="ECO:0000313" key="1">
    <source>
        <dbReference type="EMBL" id="CAA9892566.1"/>
    </source>
</evidence>
<name>A0A8S0X9Q6_9GAMM</name>
<sequence>MNPQQTTTAHSLYALYETLPTEVQKSFLEELVQKKHSEIKALAFPGSSSNEKRNTVILGVMEDAFSIPDNFDEPLSEDIINEFYTDKL</sequence>
<protein>
    <submittedName>
        <fullName evidence="1">Uncharacterized protein</fullName>
    </submittedName>
</protein>